<evidence type="ECO:0000313" key="3">
    <source>
        <dbReference type="Proteomes" id="UP001303946"/>
    </source>
</evidence>
<evidence type="ECO:0000256" key="1">
    <source>
        <dbReference type="SAM" id="Phobius"/>
    </source>
</evidence>
<organism evidence="2 3">
    <name type="scientific">Piscinibacter gummiphilus</name>
    <dbReference type="NCBI Taxonomy" id="946333"/>
    <lineage>
        <taxon>Bacteria</taxon>
        <taxon>Pseudomonadati</taxon>
        <taxon>Pseudomonadota</taxon>
        <taxon>Betaproteobacteria</taxon>
        <taxon>Burkholderiales</taxon>
        <taxon>Sphaerotilaceae</taxon>
        <taxon>Piscinibacter</taxon>
    </lineage>
</organism>
<keyword evidence="1" id="KW-1133">Transmembrane helix</keyword>
<keyword evidence="1" id="KW-0472">Membrane</keyword>
<keyword evidence="1" id="KW-0812">Transmembrane</keyword>
<feature type="transmembrane region" description="Helical" evidence="1">
    <location>
        <begin position="47"/>
        <end position="64"/>
    </location>
</feature>
<dbReference type="RefSeq" id="WP_316704469.1">
    <property type="nucleotide sequence ID" value="NZ_CP136337.1"/>
</dbReference>
<geneLocation type="plasmid" evidence="2 3">
    <name>unnamed1</name>
</geneLocation>
<sequence>MERVTSSDRDAPAWLVTMLVIVHVALAAVIYLVLWPAARSEPGAVPAIFRILGISAVLCSGVGLSVSKRRFLLGLVTAWCLALGAFLALFFDLMLDYWVLVEVAV</sequence>
<protein>
    <submittedName>
        <fullName evidence="2">Uncharacterized protein</fullName>
    </submittedName>
</protein>
<accession>A0ABZ0D1Z2</accession>
<feature type="transmembrane region" description="Helical" evidence="1">
    <location>
        <begin position="12"/>
        <end position="35"/>
    </location>
</feature>
<feature type="transmembrane region" description="Helical" evidence="1">
    <location>
        <begin position="71"/>
        <end position="91"/>
    </location>
</feature>
<proteinExistence type="predicted"/>
<keyword evidence="3" id="KW-1185">Reference proteome</keyword>
<gene>
    <name evidence="2" type="ORF">RXV79_26880</name>
</gene>
<keyword evidence="2" id="KW-0614">Plasmid</keyword>
<dbReference type="Proteomes" id="UP001303946">
    <property type="component" value="Plasmid unnamed1"/>
</dbReference>
<dbReference type="EMBL" id="CP136337">
    <property type="protein sequence ID" value="WOB11259.1"/>
    <property type="molecule type" value="Genomic_DNA"/>
</dbReference>
<evidence type="ECO:0000313" key="2">
    <source>
        <dbReference type="EMBL" id="WOB11259.1"/>
    </source>
</evidence>
<reference evidence="2 3" key="1">
    <citation type="submission" date="2023-10" db="EMBL/GenBank/DDBJ databases">
        <title>Bacteria for the degradation of biodegradable plastic PBAT(Polybutylene adipate terephthalate).</title>
        <authorList>
            <person name="Weon H.-Y."/>
            <person name="Yeon J."/>
        </authorList>
    </citation>
    <scope>NUCLEOTIDE SEQUENCE [LARGE SCALE GENOMIC DNA]</scope>
    <source>
        <strain evidence="2 3">SBD 7-3</strain>
        <plasmid evidence="2 3">unnamed1</plasmid>
    </source>
</reference>
<name>A0ABZ0D1Z2_9BURK</name>